<keyword evidence="11" id="KW-1185">Reference proteome</keyword>
<evidence type="ECO:0000256" key="9">
    <source>
        <dbReference type="RuleBase" id="RU366010"/>
    </source>
</evidence>
<comment type="catalytic activity">
    <reaction evidence="9">
        <text>L-cysteine + O2 = 3-sulfino-L-alanine + H(+)</text>
        <dbReference type="Rhea" id="RHEA:20441"/>
        <dbReference type="ChEBI" id="CHEBI:15378"/>
        <dbReference type="ChEBI" id="CHEBI:15379"/>
        <dbReference type="ChEBI" id="CHEBI:35235"/>
        <dbReference type="ChEBI" id="CHEBI:61085"/>
        <dbReference type="EC" id="1.13.11.20"/>
    </reaction>
</comment>
<keyword evidence="5 9" id="KW-0560">Oxidoreductase</keyword>
<comment type="cofactor">
    <cofactor evidence="9">
        <name>Fe cation</name>
        <dbReference type="ChEBI" id="CHEBI:24875"/>
    </cofactor>
    <text evidence="9">Binds 1 Fe cation per subunit.</text>
</comment>
<feature type="binding site" evidence="8">
    <location>
        <position position="103"/>
    </location>
    <ligand>
        <name>Fe cation</name>
        <dbReference type="ChEBI" id="CHEBI:24875"/>
        <note>catalytic</note>
    </ligand>
</feature>
<evidence type="ECO:0000256" key="8">
    <source>
        <dbReference type="PIRSR" id="PIRSR610300-51"/>
    </source>
</evidence>
<organism evidence="10 11">
    <name type="scientific">Elsinoe australis</name>
    <dbReference type="NCBI Taxonomy" id="40998"/>
    <lineage>
        <taxon>Eukaryota</taxon>
        <taxon>Fungi</taxon>
        <taxon>Dikarya</taxon>
        <taxon>Ascomycota</taxon>
        <taxon>Pezizomycotina</taxon>
        <taxon>Dothideomycetes</taxon>
        <taxon>Dothideomycetidae</taxon>
        <taxon>Myriangiales</taxon>
        <taxon>Elsinoaceae</taxon>
        <taxon>Elsinoe</taxon>
    </lineage>
</organism>
<dbReference type="GO" id="GO:0008198">
    <property type="term" value="F:ferrous iron binding"/>
    <property type="evidence" value="ECO:0007669"/>
    <property type="project" value="TreeGrafter"/>
</dbReference>
<feature type="binding site" evidence="8">
    <location>
        <position position="156"/>
    </location>
    <ligand>
        <name>Fe cation</name>
        <dbReference type="ChEBI" id="CHEBI:24875"/>
        <note>catalytic</note>
    </ligand>
</feature>
<comment type="caution">
    <text evidence="10">The sequence shown here is derived from an EMBL/GenBank/DDBJ whole genome shotgun (WGS) entry which is preliminary data.</text>
</comment>
<dbReference type="GO" id="GO:0016301">
    <property type="term" value="F:kinase activity"/>
    <property type="evidence" value="ECO:0007669"/>
    <property type="project" value="UniProtKB-KW"/>
</dbReference>
<sequence length="207" mass="22818">MIGSYPLERTDSIHEAPSSLDSLVAKLRDYLGPQSGITSEQVSVDTLKSLLDEYEPKFGEWAEFGPADPSRAYTRLLVDSINGRSNLLFIVWNPKKGSPVHDHADSQCVMKVVHGSLKETLYEKPASDAATSLRKTKETDYRAGEVTHITDQIGLHEVQNEGPEEIAVSLHLYTPPNAADFGYNIYDPRTGHRSYVPGAKYAVKSAA</sequence>
<keyword evidence="7" id="KW-0883">Thioether bond</keyword>
<dbReference type="PANTHER" id="PTHR12918:SF1">
    <property type="entry name" value="CYSTEINE DIOXYGENASE TYPE 1"/>
    <property type="match status" value="1"/>
</dbReference>
<gene>
    <name evidence="10" type="ORF">B9Z65_4391</name>
</gene>
<name>A0A2P7Z2P0_9PEZI</name>
<keyword evidence="10" id="KW-0808">Transferase</keyword>
<dbReference type="GO" id="GO:0017172">
    <property type="term" value="F:cysteine dioxygenase activity"/>
    <property type="evidence" value="ECO:0007669"/>
    <property type="project" value="UniProtKB-UniRule"/>
</dbReference>
<dbReference type="PANTHER" id="PTHR12918">
    <property type="entry name" value="CYSTEINE DIOXYGENASE"/>
    <property type="match status" value="1"/>
</dbReference>
<proteinExistence type="inferred from homology"/>
<feature type="binding site" evidence="8">
    <location>
        <position position="101"/>
    </location>
    <ligand>
        <name>Fe cation</name>
        <dbReference type="ChEBI" id="CHEBI:24875"/>
        <note>catalytic</note>
    </ligand>
</feature>
<evidence type="ECO:0000256" key="4">
    <source>
        <dbReference type="ARBA" id="ARBA00022964"/>
    </source>
</evidence>
<evidence type="ECO:0000313" key="10">
    <source>
        <dbReference type="EMBL" id="PSK42477.1"/>
    </source>
</evidence>
<protein>
    <recommendedName>
        <fullName evidence="2 9">Cysteine dioxygenase</fullName>
        <ecNumber evidence="2 9">1.13.11.20</ecNumber>
    </recommendedName>
</protein>
<evidence type="ECO:0000256" key="1">
    <source>
        <dbReference type="ARBA" id="ARBA00006622"/>
    </source>
</evidence>
<keyword evidence="4 9" id="KW-0223">Dioxygenase</keyword>
<dbReference type="InterPro" id="IPR011051">
    <property type="entry name" value="RmlC_Cupin_sf"/>
</dbReference>
<keyword evidence="10" id="KW-0418">Kinase</keyword>
<dbReference type="CDD" id="cd10548">
    <property type="entry name" value="cupin_CDO"/>
    <property type="match status" value="1"/>
</dbReference>
<dbReference type="STRING" id="40998.A0A2P7Z2P0"/>
<dbReference type="GO" id="GO:0019448">
    <property type="term" value="P:L-cysteine catabolic process"/>
    <property type="evidence" value="ECO:0007669"/>
    <property type="project" value="TreeGrafter"/>
</dbReference>
<evidence type="ECO:0000256" key="2">
    <source>
        <dbReference type="ARBA" id="ARBA00013133"/>
    </source>
</evidence>
<dbReference type="Gene3D" id="2.60.120.10">
    <property type="entry name" value="Jelly Rolls"/>
    <property type="match status" value="1"/>
</dbReference>
<evidence type="ECO:0000256" key="3">
    <source>
        <dbReference type="ARBA" id="ARBA00022723"/>
    </source>
</evidence>
<dbReference type="InterPro" id="IPR014710">
    <property type="entry name" value="RmlC-like_jellyroll"/>
</dbReference>
<dbReference type="EC" id="1.13.11.20" evidence="2 9"/>
<dbReference type="Proteomes" id="UP000243723">
    <property type="component" value="Unassembled WGS sequence"/>
</dbReference>
<dbReference type="Pfam" id="PF05995">
    <property type="entry name" value="CDO_I"/>
    <property type="match status" value="1"/>
</dbReference>
<accession>A0A2P7Z2P0</accession>
<evidence type="ECO:0000256" key="5">
    <source>
        <dbReference type="ARBA" id="ARBA00023002"/>
    </source>
</evidence>
<reference evidence="10 11" key="1">
    <citation type="submission" date="2017-05" db="EMBL/GenBank/DDBJ databases">
        <title>Draft genome sequence of Elsinoe australis.</title>
        <authorList>
            <person name="Cheng Q."/>
        </authorList>
    </citation>
    <scope>NUCLEOTIDE SEQUENCE [LARGE SCALE GENOMIC DNA]</scope>
    <source>
        <strain evidence="10 11">NL1</strain>
    </source>
</reference>
<evidence type="ECO:0000256" key="7">
    <source>
        <dbReference type="PIRSR" id="PIRSR610300-50"/>
    </source>
</evidence>
<keyword evidence="6 8" id="KW-0408">Iron</keyword>
<evidence type="ECO:0000256" key="6">
    <source>
        <dbReference type="ARBA" id="ARBA00023004"/>
    </source>
</evidence>
<dbReference type="AlphaFoldDB" id="A0A2P7Z2P0"/>
<comment type="similarity">
    <text evidence="1 9">Belongs to the cysteine dioxygenase family.</text>
</comment>
<keyword evidence="3 8" id="KW-0479">Metal-binding</keyword>
<dbReference type="EMBL" id="NHZQ01000335">
    <property type="protein sequence ID" value="PSK42477.1"/>
    <property type="molecule type" value="Genomic_DNA"/>
</dbReference>
<dbReference type="InterPro" id="IPR010300">
    <property type="entry name" value="CDO_1"/>
</dbReference>
<feature type="cross-link" description="3'-(S-cysteinyl)-tyrosine (Cys-Tyr)" evidence="7">
    <location>
        <begin position="108"/>
        <end position="173"/>
    </location>
</feature>
<dbReference type="OrthoDB" id="543511at2759"/>
<dbReference type="SUPFAM" id="SSF51182">
    <property type="entry name" value="RmlC-like cupins"/>
    <property type="match status" value="1"/>
</dbReference>
<evidence type="ECO:0000313" key="11">
    <source>
        <dbReference type="Proteomes" id="UP000243723"/>
    </source>
</evidence>